<evidence type="ECO:0000256" key="3">
    <source>
        <dbReference type="PROSITE-ProRule" id="PRU00023"/>
    </source>
</evidence>
<gene>
    <name evidence="4" type="ORF">EVOR1521_LOCUS17507</name>
</gene>
<feature type="repeat" description="ANK" evidence="3">
    <location>
        <begin position="362"/>
        <end position="396"/>
    </location>
</feature>
<feature type="repeat" description="ANK" evidence="3">
    <location>
        <begin position="531"/>
        <end position="563"/>
    </location>
</feature>
<dbReference type="SUPFAM" id="SSF48403">
    <property type="entry name" value="Ankyrin repeat"/>
    <property type="match status" value="1"/>
</dbReference>
<dbReference type="PROSITE" id="PS50297">
    <property type="entry name" value="ANK_REP_REGION"/>
    <property type="match status" value="3"/>
</dbReference>
<organism evidence="4 5">
    <name type="scientific">Effrenium voratum</name>
    <dbReference type="NCBI Taxonomy" id="2562239"/>
    <lineage>
        <taxon>Eukaryota</taxon>
        <taxon>Sar</taxon>
        <taxon>Alveolata</taxon>
        <taxon>Dinophyceae</taxon>
        <taxon>Suessiales</taxon>
        <taxon>Symbiodiniaceae</taxon>
        <taxon>Effrenium</taxon>
    </lineage>
</organism>
<evidence type="ECO:0000256" key="1">
    <source>
        <dbReference type="ARBA" id="ARBA00022737"/>
    </source>
</evidence>
<dbReference type="SMART" id="SM00248">
    <property type="entry name" value="ANK"/>
    <property type="match status" value="5"/>
</dbReference>
<dbReference type="PANTHER" id="PTHR24198:SF165">
    <property type="entry name" value="ANKYRIN REPEAT-CONTAINING PROTEIN-RELATED"/>
    <property type="match status" value="1"/>
</dbReference>
<dbReference type="InterPro" id="IPR036770">
    <property type="entry name" value="Ankyrin_rpt-contain_sf"/>
</dbReference>
<comment type="caution">
    <text evidence="4">The sequence shown here is derived from an EMBL/GenBank/DDBJ whole genome shotgun (WGS) entry which is preliminary data.</text>
</comment>
<dbReference type="AlphaFoldDB" id="A0AA36N2T3"/>
<proteinExistence type="predicted"/>
<dbReference type="PROSITE" id="PS50088">
    <property type="entry name" value="ANK_REPEAT"/>
    <property type="match status" value="3"/>
</dbReference>
<protein>
    <submittedName>
        <fullName evidence="4">Uncharacterized protein</fullName>
    </submittedName>
</protein>
<dbReference type="Pfam" id="PF12796">
    <property type="entry name" value="Ank_2"/>
    <property type="match status" value="1"/>
</dbReference>
<evidence type="ECO:0000313" key="4">
    <source>
        <dbReference type="EMBL" id="CAJ1392411.1"/>
    </source>
</evidence>
<dbReference type="Gene3D" id="1.25.40.20">
    <property type="entry name" value="Ankyrin repeat-containing domain"/>
    <property type="match status" value="2"/>
</dbReference>
<name>A0AA36N2T3_9DINO</name>
<dbReference type="EMBL" id="CAUJNA010002335">
    <property type="protein sequence ID" value="CAJ1392411.1"/>
    <property type="molecule type" value="Genomic_DNA"/>
</dbReference>
<dbReference type="PANTHER" id="PTHR24198">
    <property type="entry name" value="ANKYRIN REPEAT AND PROTEIN KINASE DOMAIN-CONTAINING PROTEIN"/>
    <property type="match status" value="1"/>
</dbReference>
<dbReference type="Proteomes" id="UP001178507">
    <property type="component" value="Unassembled WGS sequence"/>
</dbReference>
<keyword evidence="5" id="KW-1185">Reference proteome</keyword>
<dbReference type="InterPro" id="IPR002110">
    <property type="entry name" value="Ankyrin_rpt"/>
</dbReference>
<feature type="repeat" description="ANK" evidence="3">
    <location>
        <begin position="321"/>
        <end position="353"/>
    </location>
</feature>
<keyword evidence="1" id="KW-0677">Repeat</keyword>
<sequence>MGACVQRADAAHEIDFGSEASANEQLSTMWVIKVMDVMRLRCPAPCHQDLKAAGKLVPCTPAFFTIFVSHQWLGRRHPDRTGAQLHVLQSSLANIIEGRLRVEQDVHSQLAGHSTTLSAEERARLQDGYIWMDWFSVPQQLEFEQDDEEDCGTSSWTSSNEANLCIASIPAYVEACQIFLALVPSLEHEGGSPVNYSTWLQRGWCRAEMWCKLLSDRSAVPIVVVTDTERAHFEQPMLWLRSPVHSGDFGIDSDREKVNRFIWKALDLKLARLAKRKDLKRFRFFAAKAAFFLGDPTSCRSQKDFLEHFMFDSFQAAVQQRGFTAVHCAVLAGDTCMLKELLQAGASPAARCPGMVEVDISAGATALHLAACGGQRCEKVLEMLLKQKADPRRPDKVGVHPLGFCLTSWAVDLLLQHRADVNGSSTPSNASPLCVACYRLAPPGVIAKLLESQADVHGSGGLGVTPLSLMIFFSHGNPHWKETADLLMDAQADPNKPIQLTGLFRLFQLACQGWLMVRKESPLIVKIAAEANTTPLGLAALIGSDTMMQYLLDAGSQVHIRNNRSKTPMQLASNTRVKERLRAHMMQMREEFGMPQQLSPTGSWNSEAAMTDASLTPGHEIPSQVSKGSLSKIYKETLPEIEYLPNGVMAITF</sequence>
<evidence type="ECO:0000313" key="5">
    <source>
        <dbReference type="Proteomes" id="UP001178507"/>
    </source>
</evidence>
<evidence type="ECO:0000256" key="2">
    <source>
        <dbReference type="ARBA" id="ARBA00023043"/>
    </source>
</evidence>
<keyword evidence="2 3" id="KW-0040">ANK repeat</keyword>
<accession>A0AA36N2T3</accession>
<reference evidence="4" key="1">
    <citation type="submission" date="2023-08" db="EMBL/GenBank/DDBJ databases">
        <authorList>
            <person name="Chen Y."/>
            <person name="Shah S."/>
            <person name="Dougan E. K."/>
            <person name="Thang M."/>
            <person name="Chan C."/>
        </authorList>
    </citation>
    <scope>NUCLEOTIDE SEQUENCE</scope>
</reference>